<sequence>MADASRDSPANARVENSLIELLEILGATSNILHHLSHKSVQWTTQTDKPDALPEIMLFGTRPTKEHCRKLWIYVYPPEPNVLDPNPELAFFPPRKGETLDSYTRHGAFEGVRAVRKVLALAKYYFMRKGVEVYFPISKTLVGDLKTICLDFDCGYIAKMVPKTSMPGLVPNTRTSRAVAN</sequence>
<protein>
    <submittedName>
        <fullName evidence="1">Uncharacterized protein</fullName>
    </submittedName>
</protein>
<dbReference type="AlphaFoldDB" id="A0A1Y1YF11"/>
<keyword evidence="2" id="KW-1185">Reference proteome</keyword>
<accession>A0A1Y1YF11</accession>
<evidence type="ECO:0000313" key="2">
    <source>
        <dbReference type="Proteomes" id="UP000193144"/>
    </source>
</evidence>
<gene>
    <name evidence="1" type="ORF">BCR34DRAFT_669206</name>
</gene>
<proteinExistence type="predicted"/>
<dbReference type="EMBL" id="MCFA01000254">
    <property type="protein sequence ID" value="ORX96538.1"/>
    <property type="molecule type" value="Genomic_DNA"/>
</dbReference>
<dbReference type="OrthoDB" id="3681964at2759"/>
<name>A0A1Y1YF11_9PLEO</name>
<evidence type="ECO:0000313" key="1">
    <source>
        <dbReference type="EMBL" id="ORX96538.1"/>
    </source>
</evidence>
<organism evidence="1 2">
    <name type="scientific">Clohesyomyces aquaticus</name>
    <dbReference type="NCBI Taxonomy" id="1231657"/>
    <lineage>
        <taxon>Eukaryota</taxon>
        <taxon>Fungi</taxon>
        <taxon>Dikarya</taxon>
        <taxon>Ascomycota</taxon>
        <taxon>Pezizomycotina</taxon>
        <taxon>Dothideomycetes</taxon>
        <taxon>Pleosporomycetidae</taxon>
        <taxon>Pleosporales</taxon>
        <taxon>Lindgomycetaceae</taxon>
        <taxon>Clohesyomyces</taxon>
    </lineage>
</organism>
<dbReference type="Proteomes" id="UP000193144">
    <property type="component" value="Unassembled WGS sequence"/>
</dbReference>
<reference evidence="1 2" key="1">
    <citation type="submission" date="2016-07" db="EMBL/GenBank/DDBJ databases">
        <title>Pervasive Adenine N6-methylation of Active Genes in Fungi.</title>
        <authorList>
            <consortium name="DOE Joint Genome Institute"/>
            <person name="Mondo S.J."/>
            <person name="Dannebaum R.O."/>
            <person name="Kuo R.C."/>
            <person name="Labutti K."/>
            <person name="Haridas S."/>
            <person name="Kuo A."/>
            <person name="Salamov A."/>
            <person name="Ahrendt S.R."/>
            <person name="Lipzen A."/>
            <person name="Sullivan W."/>
            <person name="Andreopoulos W.B."/>
            <person name="Clum A."/>
            <person name="Lindquist E."/>
            <person name="Daum C."/>
            <person name="Ramamoorthy G.K."/>
            <person name="Gryganskyi A."/>
            <person name="Culley D."/>
            <person name="Magnuson J.K."/>
            <person name="James T.Y."/>
            <person name="O'Malley M.A."/>
            <person name="Stajich J.E."/>
            <person name="Spatafora J.W."/>
            <person name="Visel A."/>
            <person name="Grigoriev I.V."/>
        </authorList>
    </citation>
    <scope>NUCLEOTIDE SEQUENCE [LARGE SCALE GENOMIC DNA]</scope>
    <source>
        <strain evidence="1 2">CBS 115471</strain>
    </source>
</reference>
<comment type="caution">
    <text evidence="1">The sequence shown here is derived from an EMBL/GenBank/DDBJ whole genome shotgun (WGS) entry which is preliminary data.</text>
</comment>